<keyword evidence="2" id="KW-1185">Reference proteome</keyword>
<comment type="caution">
    <text evidence="1">The sequence shown here is derived from an EMBL/GenBank/DDBJ whole genome shotgun (WGS) entry which is preliminary data.</text>
</comment>
<sequence>MIPLSSRFAFEMWWFLAALILLFSLYDDAQANKGISENLAPELIRYSKASLNLSLCAVVFEEEVRDFEGAERYGAGVVHTERLIRQGSWTDKEVLSASVSAMEQDYSFRLTPEKTWADFRREKFTREFCDNVLDELPGQSD</sequence>
<protein>
    <submittedName>
        <fullName evidence="1">Uncharacterized protein</fullName>
    </submittedName>
</protein>
<dbReference type="AlphaFoldDB" id="A0A2T1K7F6"/>
<accession>A0A2T1K7F6</accession>
<reference evidence="1 2" key="1">
    <citation type="submission" date="2018-03" db="EMBL/GenBank/DDBJ databases">
        <title>Marinobacter brunus sp. nov., a marine bacterium of Gamma-proteobacteria isolated from the surface seawater of the South China Sea.</title>
        <authorList>
            <person name="Cheng H."/>
            <person name="Wu Y.-H."/>
            <person name="Xamxidin M."/>
            <person name="Xu X.-W."/>
        </authorList>
    </citation>
    <scope>NUCLEOTIDE SEQUENCE [LARGE SCALE GENOMIC DNA]</scope>
    <source>
        <strain evidence="1 2">NH169-3</strain>
    </source>
</reference>
<dbReference type="EMBL" id="PXNP01000085">
    <property type="protein sequence ID" value="PSF05990.1"/>
    <property type="molecule type" value="Genomic_DNA"/>
</dbReference>
<gene>
    <name evidence="1" type="ORF">C7H09_11650</name>
</gene>
<organism evidence="1 2">
    <name type="scientific">Marinobacter fuscus</name>
    <dbReference type="NCBI Taxonomy" id="2109942"/>
    <lineage>
        <taxon>Bacteria</taxon>
        <taxon>Pseudomonadati</taxon>
        <taxon>Pseudomonadota</taxon>
        <taxon>Gammaproteobacteria</taxon>
        <taxon>Pseudomonadales</taxon>
        <taxon>Marinobacteraceae</taxon>
        <taxon>Marinobacter</taxon>
    </lineage>
</organism>
<evidence type="ECO:0000313" key="2">
    <source>
        <dbReference type="Proteomes" id="UP000239866"/>
    </source>
</evidence>
<dbReference type="Proteomes" id="UP000239866">
    <property type="component" value="Unassembled WGS sequence"/>
</dbReference>
<evidence type="ECO:0000313" key="1">
    <source>
        <dbReference type="EMBL" id="PSF05990.1"/>
    </source>
</evidence>
<name>A0A2T1K7F6_9GAMM</name>
<proteinExistence type="predicted"/>
<dbReference type="RefSeq" id="WP_106762794.1">
    <property type="nucleotide sequence ID" value="NZ_PXNP01000085.1"/>
</dbReference>